<dbReference type="EMBL" id="CP022098">
    <property type="protein sequence ID" value="ATB43767.1"/>
    <property type="molecule type" value="Genomic_DNA"/>
</dbReference>
<dbReference type="InterPro" id="IPR013805">
    <property type="entry name" value="GrpE_CC"/>
</dbReference>
<dbReference type="InterPro" id="IPR000740">
    <property type="entry name" value="GrpE"/>
</dbReference>
<evidence type="ECO:0000256" key="3">
    <source>
        <dbReference type="ARBA" id="ARBA00011738"/>
    </source>
</evidence>
<dbReference type="GO" id="GO:0000774">
    <property type="term" value="F:adenyl-nucleotide exchange factor activity"/>
    <property type="evidence" value="ECO:0007669"/>
    <property type="project" value="InterPro"/>
</dbReference>
<comment type="similarity">
    <text evidence="2 10 11">Belongs to the GrpE family.</text>
</comment>
<dbReference type="NCBIfam" id="NF010738">
    <property type="entry name" value="PRK14140.1"/>
    <property type="match status" value="1"/>
</dbReference>
<sequence length="291" mass="31473">MAGSNRDEKGSIQADISQDVIDEALKSVERRAHPPASGDGDVPEGGRTLEVDIPEAMTLEVDIPPSVLGEGGSGSGPAMAALTDTRQRLETVQRELEEARAQLEFSQTKSRETMERLKESHERALRATADLENYKKRAQKEKEELQKFGLERLLKDFLPVLDNLDRALEAAQKSTDFEAFRTGVEMTRKLFDSAMGKQGVKGFSAVGQPFDPRLHEAMQQVESATVPPGHVVYEAVRGYLLNDRLMRPALVVVARAPEGARPEPASSTTPGSAPTGGATSAQPGNTPGEGQ</sequence>
<evidence type="ECO:0000256" key="7">
    <source>
        <dbReference type="ARBA" id="ARBA00053401"/>
    </source>
</evidence>
<evidence type="ECO:0000313" key="14">
    <source>
        <dbReference type="EMBL" id="ATB43767.1"/>
    </source>
</evidence>
<evidence type="ECO:0000256" key="11">
    <source>
        <dbReference type="RuleBase" id="RU004478"/>
    </source>
</evidence>
<evidence type="ECO:0000256" key="2">
    <source>
        <dbReference type="ARBA" id="ARBA00009054"/>
    </source>
</evidence>
<organism evidence="14 15">
    <name type="scientific">Cystobacter fuscus</name>
    <dbReference type="NCBI Taxonomy" id="43"/>
    <lineage>
        <taxon>Bacteria</taxon>
        <taxon>Pseudomonadati</taxon>
        <taxon>Myxococcota</taxon>
        <taxon>Myxococcia</taxon>
        <taxon>Myxococcales</taxon>
        <taxon>Cystobacterineae</taxon>
        <taxon>Archangiaceae</taxon>
        <taxon>Cystobacter</taxon>
    </lineage>
</organism>
<dbReference type="Pfam" id="PF01025">
    <property type="entry name" value="GrpE"/>
    <property type="match status" value="1"/>
</dbReference>
<feature type="coiled-coil region" evidence="12">
    <location>
        <begin position="79"/>
        <end position="151"/>
    </location>
</feature>
<protein>
    <recommendedName>
        <fullName evidence="8 10">Protein GrpE</fullName>
    </recommendedName>
    <alternativeName>
        <fullName evidence="9 10">HSP-70 cofactor</fullName>
    </alternativeName>
</protein>
<comment type="function">
    <text evidence="7 10">Participates actively in the response to hyperosmotic and heat shock by preventing the aggregation of stress-denatured proteins, in association with DnaK and GrpE. It is the nucleotide exchange factor for DnaK and may function as a thermosensor. Unfolded proteins bind initially to DnaJ; upon interaction with the DnaJ-bound protein, DnaK hydrolyzes its bound ATP, resulting in the formation of a stable complex. GrpE releases ADP from DnaK; ATP binding to DnaK triggers the release of the substrate protein, thus completing the reaction cycle. Several rounds of ATP-dependent interactions between DnaJ, DnaK and GrpE are required for fully efficient folding.</text>
</comment>
<dbReference type="PRINTS" id="PR00773">
    <property type="entry name" value="GRPEPROTEIN"/>
</dbReference>
<dbReference type="Gene3D" id="3.90.20.20">
    <property type="match status" value="1"/>
</dbReference>
<dbReference type="GO" id="GO:0051082">
    <property type="term" value="F:unfolded protein binding"/>
    <property type="evidence" value="ECO:0007669"/>
    <property type="project" value="TreeGrafter"/>
</dbReference>
<dbReference type="SUPFAM" id="SSF58014">
    <property type="entry name" value="Coiled-coil domain of nucleotide exchange factor GrpE"/>
    <property type="match status" value="1"/>
</dbReference>
<dbReference type="Gene3D" id="2.30.22.10">
    <property type="entry name" value="Head domain of nucleotide exchange factor GrpE"/>
    <property type="match status" value="1"/>
</dbReference>
<evidence type="ECO:0000313" key="15">
    <source>
        <dbReference type="Proteomes" id="UP000217257"/>
    </source>
</evidence>
<dbReference type="HAMAP" id="MF_01151">
    <property type="entry name" value="GrpE"/>
    <property type="match status" value="1"/>
</dbReference>
<dbReference type="CDD" id="cd00446">
    <property type="entry name" value="GrpE"/>
    <property type="match status" value="1"/>
</dbReference>
<dbReference type="KEGG" id="cfus:CYFUS_009247"/>
<keyword evidence="12" id="KW-0175">Coiled coil</keyword>
<dbReference type="InterPro" id="IPR009012">
    <property type="entry name" value="GrpE_head"/>
</dbReference>
<feature type="compositionally biased region" description="Low complexity" evidence="13">
    <location>
        <begin position="257"/>
        <end position="281"/>
    </location>
</feature>
<evidence type="ECO:0000256" key="13">
    <source>
        <dbReference type="SAM" id="MobiDB-lite"/>
    </source>
</evidence>
<evidence type="ECO:0000256" key="8">
    <source>
        <dbReference type="ARBA" id="ARBA00072274"/>
    </source>
</evidence>
<keyword evidence="5 10" id="KW-0346">Stress response</keyword>
<gene>
    <name evidence="10" type="primary">grpE</name>
    <name evidence="14" type="ORF">CYFUS_009247</name>
</gene>
<evidence type="ECO:0000256" key="9">
    <source>
        <dbReference type="ARBA" id="ARBA00076414"/>
    </source>
</evidence>
<feature type="region of interest" description="Disordered" evidence="13">
    <location>
        <begin position="1"/>
        <end position="47"/>
    </location>
</feature>
<keyword evidence="6 10" id="KW-0143">Chaperone</keyword>
<dbReference type="Proteomes" id="UP000217257">
    <property type="component" value="Chromosome"/>
</dbReference>
<dbReference type="PANTHER" id="PTHR21237:SF23">
    <property type="entry name" value="GRPE PROTEIN HOMOLOG, MITOCHONDRIAL"/>
    <property type="match status" value="1"/>
</dbReference>
<dbReference type="PANTHER" id="PTHR21237">
    <property type="entry name" value="GRPE PROTEIN"/>
    <property type="match status" value="1"/>
</dbReference>
<dbReference type="GO" id="GO:0042803">
    <property type="term" value="F:protein homodimerization activity"/>
    <property type="evidence" value="ECO:0007669"/>
    <property type="project" value="InterPro"/>
</dbReference>
<dbReference type="FunFam" id="2.30.22.10:FF:000001">
    <property type="entry name" value="Protein GrpE"/>
    <property type="match status" value="1"/>
</dbReference>
<keyword evidence="4 10" id="KW-0963">Cytoplasm</keyword>
<accession>A0A250JJV6</accession>
<evidence type="ECO:0000256" key="10">
    <source>
        <dbReference type="HAMAP-Rule" id="MF_01151"/>
    </source>
</evidence>
<proteinExistence type="inferred from homology"/>
<feature type="region of interest" description="Disordered" evidence="13">
    <location>
        <begin position="257"/>
        <end position="291"/>
    </location>
</feature>
<dbReference type="GO" id="GO:0005737">
    <property type="term" value="C:cytoplasm"/>
    <property type="evidence" value="ECO:0007669"/>
    <property type="project" value="UniProtKB-SubCell"/>
</dbReference>
<dbReference type="AlphaFoldDB" id="A0A250JJV6"/>
<comment type="subcellular location">
    <subcellularLocation>
        <location evidence="1 10">Cytoplasm</location>
    </subcellularLocation>
</comment>
<feature type="compositionally biased region" description="Basic and acidic residues" evidence="13">
    <location>
        <begin position="23"/>
        <end position="32"/>
    </location>
</feature>
<reference evidence="14 15" key="1">
    <citation type="submission" date="2017-06" db="EMBL/GenBank/DDBJ databases">
        <title>Sequencing and comparative analysis of myxobacterial genomes.</title>
        <authorList>
            <person name="Rupp O."/>
            <person name="Goesmann A."/>
            <person name="Sogaard-Andersen L."/>
        </authorList>
    </citation>
    <scope>NUCLEOTIDE SEQUENCE [LARGE SCALE GENOMIC DNA]</scope>
    <source>
        <strain evidence="14 15">DSM 52655</strain>
    </source>
</reference>
<dbReference type="SUPFAM" id="SSF51064">
    <property type="entry name" value="Head domain of nucleotide exchange factor GrpE"/>
    <property type="match status" value="1"/>
</dbReference>
<evidence type="ECO:0000256" key="12">
    <source>
        <dbReference type="SAM" id="Coils"/>
    </source>
</evidence>
<dbReference type="GO" id="GO:0051087">
    <property type="term" value="F:protein-folding chaperone binding"/>
    <property type="evidence" value="ECO:0007669"/>
    <property type="project" value="InterPro"/>
</dbReference>
<feature type="compositionally biased region" description="Basic and acidic residues" evidence="13">
    <location>
        <begin position="1"/>
        <end position="10"/>
    </location>
</feature>
<evidence type="ECO:0000256" key="1">
    <source>
        <dbReference type="ARBA" id="ARBA00004496"/>
    </source>
</evidence>
<name>A0A250JJV6_9BACT</name>
<comment type="subunit">
    <text evidence="3 10">Homodimer.</text>
</comment>
<dbReference type="RefSeq" id="WP_095991136.1">
    <property type="nucleotide sequence ID" value="NZ_CP022098.1"/>
</dbReference>
<evidence type="ECO:0000256" key="5">
    <source>
        <dbReference type="ARBA" id="ARBA00023016"/>
    </source>
</evidence>
<evidence type="ECO:0000256" key="6">
    <source>
        <dbReference type="ARBA" id="ARBA00023186"/>
    </source>
</evidence>
<dbReference type="GO" id="GO:0006457">
    <property type="term" value="P:protein folding"/>
    <property type="evidence" value="ECO:0007669"/>
    <property type="project" value="InterPro"/>
</dbReference>
<evidence type="ECO:0000256" key="4">
    <source>
        <dbReference type="ARBA" id="ARBA00022490"/>
    </source>
</evidence>